<name>A0A1H6LR56_MYCRU</name>
<dbReference type="Proteomes" id="UP000182915">
    <property type="component" value="Chromosome I"/>
</dbReference>
<evidence type="ECO:0000313" key="7">
    <source>
        <dbReference type="EMBL" id="SEH87272.1"/>
    </source>
</evidence>
<accession>A0A1H6LR56</accession>
<gene>
    <name evidence="7" type="ORF">SAMN04489835_5127</name>
</gene>
<dbReference type="SUPFAM" id="SSF55469">
    <property type="entry name" value="FMN-dependent nitroreductase-like"/>
    <property type="match status" value="1"/>
</dbReference>
<protein>
    <submittedName>
        <fullName evidence="7">Nitroreductase</fullName>
    </submittedName>
</protein>
<sequence length="224" mass="24387">MSGTAAAAANLDTVIRERRTTRRFLPDKPVPRELLDESLELAMRAPSNSNIQPWRLFLATGARRMRLGEALLRRATSGFPATAGIPESFAVLRQQLGAVVYGAMGVARDDAEGRRIAQLRNFDFFGAPMAGAVCMHRDLGHADGVAVGMFLQTLLLALTERGLATCVQVSVAHFPDVLREHLDIPDELRVLCGLGIGYADPNFPANQLRIPRNPVSANVVFLDD</sequence>
<evidence type="ECO:0000256" key="1">
    <source>
        <dbReference type="ARBA" id="ARBA00001917"/>
    </source>
</evidence>
<keyword evidence="4" id="KW-0288">FMN</keyword>
<reference evidence="8" key="1">
    <citation type="submission" date="2016-10" db="EMBL/GenBank/DDBJ databases">
        <authorList>
            <person name="Varghese N."/>
            <person name="Submissions S."/>
        </authorList>
    </citation>
    <scope>NUCLEOTIDE SEQUENCE [LARGE SCALE GENOMIC DNA]</scope>
    <source>
        <strain evidence="8">DSM 45405</strain>
    </source>
</reference>
<evidence type="ECO:0000313" key="8">
    <source>
        <dbReference type="Proteomes" id="UP000182915"/>
    </source>
</evidence>
<dbReference type="RefSeq" id="WP_173839677.1">
    <property type="nucleotide sequence ID" value="NZ_LT629971.1"/>
</dbReference>
<dbReference type="GO" id="GO:0016491">
    <property type="term" value="F:oxidoreductase activity"/>
    <property type="evidence" value="ECO:0007669"/>
    <property type="project" value="UniProtKB-KW"/>
</dbReference>
<dbReference type="EMBL" id="LT629971">
    <property type="protein sequence ID" value="SEH87272.1"/>
    <property type="molecule type" value="Genomic_DNA"/>
</dbReference>
<evidence type="ECO:0000259" key="6">
    <source>
        <dbReference type="Pfam" id="PF00881"/>
    </source>
</evidence>
<dbReference type="PANTHER" id="PTHR43673:SF2">
    <property type="entry name" value="NITROREDUCTASE"/>
    <property type="match status" value="1"/>
</dbReference>
<keyword evidence="5" id="KW-0560">Oxidoreductase</keyword>
<evidence type="ECO:0000256" key="3">
    <source>
        <dbReference type="ARBA" id="ARBA00022630"/>
    </source>
</evidence>
<feature type="domain" description="Nitroreductase" evidence="6">
    <location>
        <begin position="15"/>
        <end position="198"/>
    </location>
</feature>
<dbReference type="CDD" id="cd02136">
    <property type="entry name" value="PnbA_NfnB-like"/>
    <property type="match status" value="1"/>
</dbReference>
<comment type="cofactor">
    <cofactor evidence="1">
        <name>FMN</name>
        <dbReference type="ChEBI" id="CHEBI:58210"/>
    </cofactor>
</comment>
<evidence type="ECO:0000256" key="2">
    <source>
        <dbReference type="ARBA" id="ARBA00007118"/>
    </source>
</evidence>
<keyword evidence="3" id="KW-0285">Flavoprotein</keyword>
<organism evidence="7 8">
    <name type="scientific">Mycolicibacterium rutilum</name>
    <name type="common">Mycobacterium rutilum</name>
    <dbReference type="NCBI Taxonomy" id="370526"/>
    <lineage>
        <taxon>Bacteria</taxon>
        <taxon>Bacillati</taxon>
        <taxon>Actinomycetota</taxon>
        <taxon>Actinomycetes</taxon>
        <taxon>Mycobacteriales</taxon>
        <taxon>Mycobacteriaceae</taxon>
        <taxon>Mycolicibacterium</taxon>
    </lineage>
</organism>
<evidence type="ECO:0000256" key="5">
    <source>
        <dbReference type="ARBA" id="ARBA00023002"/>
    </source>
</evidence>
<dbReference type="STRING" id="370526.SAMN04489835_5127"/>
<dbReference type="InterPro" id="IPR029479">
    <property type="entry name" value="Nitroreductase"/>
</dbReference>
<dbReference type="InterPro" id="IPR000415">
    <property type="entry name" value="Nitroreductase-like"/>
</dbReference>
<keyword evidence="8" id="KW-1185">Reference proteome</keyword>
<dbReference type="Gene3D" id="3.40.109.10">
    <property type="entry name" value="NADH Oxidase"/>
    <property type="match status" value="1"/>
</dbReference>
<proteinExistence type="inferred from homology"/>
<evidence type="ECO:0000256" key="4">
    <source>
        <dbReference type="ARBA" id="ARBA00022643"/>
    </source>
</evidence>
<dbReference type="PANTHER" id="PTHR43673">
    <property type="entry name" value="NAD(P)H NITROREDUCTASE YDGI-RELATED"/>
    <property type="match status" value="1"/>
</dbReference>
<comment type="similarity">
    <text evidence="2">Belongs to the nitroreductase family.</text>
</comment>
<dbReference type="AlphaFoldDB" id="A0A1H6LR56"/>
<dbReference type="Pfam" id="PF00881">
    <property type="entry name" value="Nitroreductase"/>
    <property type="match status" value="1"/>
</dbReference>